<dbReference type="Pfam" id="PF01103">
    <property type="entry name" value="Omp85"/>
    <property type="match status" value="1"/>
</dbReference>
<feature type="domain" description="POTRA" evidence="9">
    <location>
        <begin position="199"/>
        <end position="286"/>
    </location>
</feature>
<dbReference type="GO" id="GO:0009279">
    <property type="term" value="C:cell outer membrane"/>
    <property type="evidence" value="ECO:0007669"/>
    <property type="project" value="UniProtKB-UniRule"/>
</dbReference>
<protein>
    <recommendedName>
        <fullName evidence="8">Outer membrane protein assembly factor BamA</fullName>
    </recommendedName>
</protein>
<evidence type="ECO:0000256" key="7">
    <source>
        <dbReference type="ARBA" id="ARBA00023237"/>
    </source>
</evidence>
<name>A0A9D1UYE1_9BACT</name>
<reference evidence="10" key="2">
    <citation type="submission" date="2021-04" db="EMBL/GenBank/DDBJ databases">
        <authorList>
            <person name="Gilroy R."/>
        </authorList>
    </citation>
    <scope>NUCLEOTIDE SEQUENCE</scope>
    <source>
        <strain evidence="10">23274</strain>
    </source>
</reference>
<organism evidence="10 11">
    <name type="scientific">Candidatus Odoribacter faecigallinarum</name>
    <dbReference type="NCBI Taxonomy" id="2838706"/>
    <lineage>
        <taxon>Bacteria</taxon>
        <taxon>Pseudomonadati</taxon>
        <taxon>Bacteroidota</taxon>
        <taxon>Bacteroidia</taxon>
        <taxon>Bacteroidales</taxon>
        <taxon>Odoribacteraceae</taxon>
        <taxon>Odoribacter</taxon>
    </lineage>
</organism>
<proteinExistence type="predicted"/>
<dbReference type="InterPro" id="IPR010827">
    <property type="entry name" value="BamA/TamA_POTRA"/>
</dbReference>
<dbReference type="Gene3D" id="2.40.160.50">
    <property type="entry name" value="membrane protein fhac: a member of the omp85/tpsb transporter family"/>
    <property type="match status" value="1"/>
</dbReference>
<evidence type="ECO:0000256" key="1">
    <source>
        <dbReference type="ARBA" id="ARBA00004370"/>
    </source>
</evidence>
<keyword evidence="4" id="KW-0732">Signal</keyword>
<dbReference type="InterPro" id="IPR000184">
    <property type="entry name" value="Bac_surfAg_D15"/>
</dbReference>
<keyword evidence="5" id="KW-0677">Repeat</keyword>
<sequence length="852" mass="97359">MIGKAILGILITFLSVGAVLGQATGTPDKLPEVFYSSPKTYEIGGIEVTGLGAQYDSETLIQLANLRVGSEIRIPGDEITRAIKRLYAQGMFSDIAISIDRIEGNKVYLVMSLTERHKLSGVHYVGIKNAEESKIKERITLLPGTQVTDNMISNLQHIVERYFKEKGYYNINIRVLQRDDPEKPNFVILDVIVERKEKIKISEVVITGNEEVKDKKLKNAMKKTKEKSLANFFKSSKYIEANYEDDKYNLLDRYNELGYRDASIVADSVVQVSDKRVKVYIDVDEGNKYYYNDITWVGNTVVDAERLSLLLNIQKGDVYNKKYFMERLQSDDDAVANYFYMNDGYLFFRAMPVETVVGNDSINVEIRLFEGPQATIDRVLIKGNTRTHEHVIRRELYTYPGDLFSRENVMRSVRELANLGHFDPEKLDVQPINPNQEAGTVDLEYKVEEKANDRIEISGGWGAGMIIGSVGLTFSNFSIRNIFNWESYRPLPQGDGQTLSIKAQTNGKYYTSFSLSFREPWLGGKKPNSLSFSAYYSRQTGYSQNYYKSYYAGYNTDRNQNTDQLMTTFGVSLGLGRRIKWPDDYFTMYTEVSYQRYMLENWPYYIIQDGNSNNLSFAIQLRRSSIDNPLYTRRGSDFMVGVAFTFPYSLFENRDYSGPNIEDEDRYRWIEYHKWKFQGKFYMPLDRNQKLVLYAGVQYGFLGYYDPDKRSPFEGFEMGGDGMSGYSLYGREYVGLRGYENGALTNAGSSFLTPASSDASLYSKLTMELRYPISLAQSATIYALAFLEAGNSWYALKDFEPFNLYRSAGVGLRVFLPMFGMLGIDWGYGFDDVPGRSGASGSQIHFVLGQEF</sequence>
<evidence type="ECO:0000256" key="4">
    <source>
        <dbReference type="ARBA" id="ARBA00022729"/>
    </source>
</evidence>
<dbReference type="AlphaFoldDB" id="A0A9D1UYE1"/>
<dbReference type="Gene3D" id="3.10.20.310">
    <property type="entry name" value="membrane protein fhac"/>
    <property type="match status" value="4"/>
</dbReference>
<keyword evidence="7" id="KW-0998">Cell outer membrane</keyword>
<dbReference type="Pfam" id="PF07244">
    <property type="entry name" value="POTRA"/>
    <property type="match status" value="3"/>
</dbReference>
<keyword evidence="3" id="KW-0812">Transmembrane</keyword>
<comment type="subcellular location">
    <subcellularLocation>
        <location evidence="1">Membrane</location>
    </subcellularLocation>
</comment>
<feature type="domain" description="POTRA" evidence="9">
    <location>
        <begin position="374"/>
        <end position="450"/>
    </location>
</feature>
<dbReference type="PIRSF" id="PIRSF006076">
    <property type="entry name" value="OM_assembly_OMP85"/>
    <property type="match status" value="1"/>
</dbReference>
<dbReference type="GO" id="GO:0071709">
    <property type="term" value="P:membrane assembly"/>
    <property type="evidence" value="ECO:0007669"/>
    <property type="project" value="InterPro"/>
</dbReference>
<dbReference type="PROSITE" id="PS51779">
    <property type="entry name" value="POTRA"/>
    <property type="match status" value="3"/>
</dbReference>
<evidence type="ECO:0000256" key="2">
    <source>
        <dbReference type="ARBA" id="ARBA00022452"/>
    </source>
</evidence>
<gene>
    <name evidence="10" type="primary">bamA</name>
    <name evidence="10" type="ORF">H9863_01360</name>
</gene>
<dbReference type="PANTHER" id="PTHR12815">
    <property type="entry name" value="SORTING AND ASSEMBLY MACHINERY SAMM50 PROTEIN FAMILY MEMBER"/>
    <property type="match status" value="1"/>
</dbReference>
<reference evidence="10" key="1">
    <citation type="journal article" date="2021" name="PeerJ">
        <title>Extensive microbial diversity within the chicken gut microbiome revealed by metagenomics and culture.</title>
        <authorList>
            <person name="Gilroy R."/>
            <person name="Ravi A."/>
            <person name="Getino M."/>
            <person name="Pursley I."/>
            <person name="Horton D.L."/>
            <person name="Alikhan N.F."/>
            <person name="Baker D."/>
            <person name="Gharbi K."/>
            <person name="Hall N."/>
            <person name="Watson M."/>
            <person name="Adriaenssens E.M."/>
            <person name="Foster-Nyarko E."/>
            <person name="Jarju S."/>
            <person name="Secka A."/>
            <person name="Antonio M."/>
            <person name="Oren A."/>
            <person name="Chaudhuri R.R."/>
            <person name="La Ragione R."/>
            <person name="Hildebrand F."/>
            <person name="Pallen M.J."/>
        </authorList>
    </citation>
    <scope>NUCLEOTIDE SEQUENCE</scope>
    <source>
        <strain evidence="10">23274</strain>
    </source>
</reference>
<dbReference type="InterPro" id="IPR023707">
    <property type="entry name" value="OM_assembly_BamA"/>
</dbReference>
<evidence type="ECO:0000313" key="11">
    <source>
        <dbReference type="Proteomes" id="UP000824202"/>
    </source>
</evidence>
<evidence type="ECO:0000259" key="9">
    <source>
        <dbReference type="PROSITE" id="PS51779"/>
    </source>
</evidence>
<dbReference type="InterPro" id="IPR034746">
    <property type="entry name" value="POTRA"/>
</dbReference>
<dbReference type="PANTHER" id="PTHR12815:SF47">
    <property type="entry name" value="TRANSLOCATION AND ASSEMBLY MODULE SUBUNIT TAMA"/>
    <property type="match status" value="1"/>
</dbReference>
<evidence type="ECO:0000256" key="6">
    <source>
        <dbReference type="ARBA" id="ARBA00023136"/>
    </source>
</evidence>
<evidence type="ECO:0000256" key="8">
    <source>
        <dbReference type="NCBIfam" id="TIGR03303"/>
    </source>
</evidence>
<evidence type="ECO:0000256" key="3">
    <source>
        <dbReference type="ARBA" id="ARBA00022692"/>
    </source>
</evidence>
<evidence type="ECO:0000313" key="10">
    <source>
        <dbReference type="EMBL" id="HIX02751.1"/>
    </source>
</evidence>
<evidence type="ECO:0000256" key="5">
    <source>
        <dbReference type="ARBA" id="ARBA00022737"/>
    </source>
</evidence>
<dbReference type="Proteomes" id="UP000824202">
    <property type="component" value="Unassembled WGS sequence"/>
</dbReference>
<dbReference type="NCBIfam" id="TIGR03303">
    <property type="entry name" value="OM_YaeT"/>
    <property type="match status" value="1"/>
</dbReference>
<comment type="caution">
    <text evidence="10">The sequence shown here is derived from an EMBL/GenBank/DDBJ whole genome shotgun (WGS) entry which is preliminary data.</text>
</comment>
<accession>A0A9D1UYE1</accession>
<dbReference type="EMBL" id="DXFT01000024">
    <property type="protein sequence ID" value="HIX02751.1"/>
    <property type="molecule type" value="Genomic_DNA"/>
</dbReference>
<keyword evidence="6" id="KW-0472">Membrane</keyword>
<dbReference type="InterPro" id="IPR039910">
    <property type="entry name" value="D15-like"/>
</dbReference>
<keyword evidence="2" id="KW-1134">Transmembrane beta strand</keyword>
<feature type="domain" description="POTRA" evidence="9">
    <location>
        <begin position="41"/>
        <end position="116"/>
    </location>
</feature>